<feature type="binding site" evidence="4">
    <location>
        <position position="128"/>
    </location>
    <ligand>
        <name>NAD(+)</name>
        <dbReference type="ChEBI" id="CHEBI:57540"/>
    </ligand>
</feature>
<feature type="binding site" evidence="3">
    <location>
        <position position="251"/>
    </location>
    <ligand>
        <name>glycerol</name>
        <dbReference type="ChEBI" id="CHEBI:17754"/>
    </ligand>
</feature>
<dbReference type="Gene3D" id="1.20.1090.10">
    <property type="entry name" value="Dehydroquinate synthase-like - alpha domain"/>
    <property type="match status" value="1"/>
</dbReference>
<dbReference type="STRING" id="1197717.BED41_04015"/>
<evidence type="ECO:0000313" key="6">
    <source>
        <dbReference type="EMBL" id="ANZ44326.1"/>
    </source>
</evidence>
<keyword evidence="7" id="KW-1185">Reference proteome</keyword>
<dbReference type="AlphaFoldDB" id="A0A1B2I2Y3"/>
<evidence type="ECO:0000256" key="3">
    <source>
        <dbReference type="PIRSR" id="PIRSR000112-1"/>
    </source>
</evidence>
<gene>
    <name evidence="6" type="ORF">BED41_04015</name>
</gene>
<comment type="cofactor">
    <cofactor evidence="3">
        <name>Zn(2+)</name>
        <dbReference type="ChEBI" id="CHEBI:29105"/>
    </cofactor>
    <text evidence="3">Binds 1 zinc ion per subunit.</text>
</comment>
<accession>A0A1B2I2Y3</accession>
<dbReference type="GO" id="GO:0016614">
    <property type="term" value="F:oxidoreductase activity, acting on CH-OH group of donors"/>
    <property type="evidence" value="ECO:0007669"/>
    <property type="project" value="InterPro"/>
</dbReference>
<evidence type="ECO:0000259" key="5">
    <source>
        <dbReference type="Pfam" id="PF00465"/>
    </source>
</evidence>
<dbReference type="Gene3D" id="3.40.50.1970">
    <property type="match status" value="1"/>
</dbReference>
<feature type="binding site" evidence="3">
    <location>
        <position position="168"/>
    </location>
    <ligand>
        <name>glycerol</name>
        <dbReference type="ChEBI" id="CHEBI:17754"/>
    </ligand>
</feature>
<dbReference type="EMBL" id="CP016757">
    <property type="protein sequence ID" value="ANZ44326.1"/>
    <property type="molecule type" value="Genomic_DNA"/>
</dbReference>
<organism evidence="6 7">
    <name type="scientific">Cloacibacillus porcorum</name>
    <dbReference type="NCBI Taxonomy" id="1197717"/>
    <lineage>
        <taxon>Bacteria</taxon>
        <taxon>Thermotogati</taxon>
        <taxon>Synergistota</taxon>
        <taxon>Synergistia</taxon>
        <taxon>Synergistales</taxon>
        <taxon>Synergistaceae</taxon>
        <taxon>Cloacibacillus</taxon>
    </lineage>
</organism>
<keyword evidence="4" id="KW-0520">NAD</keyword>
<sequence>MERTLIPGYTIGTDAYDDIVNICAQYGKKTAIIGGKQALAAARDKILRAIDGSSIESLGCFWYGGECSYENVDMLEPQVREADMLFAVGGGKAIDTCKVLAHRTGRPFFTFPTIASTCASCTSLGIVYNPDGSLRDYSFSKVPPSHIFIDTQIIADAPDRYLWAGMGDTMAKCYECTISSRGDTPSHSDAMGIALSPMCSAPILRWGEKALADCRAGRVTYELSEVILSIIVSTGLVSNFVQVDYTTGMAHAIYNGFTVLPSTEANHHLHGEVVSFGILAMLTADGQFDERDKVLRFSRSIGLPTRLADIHASPADLPAVAEKALAGIDVRKYPYEVTKDMIISGIMELDEYSGRIK</sequence>
<keyword evidence="2" id="KW-0560">Oxidoreductase</keyword>
<feature type="binding site" evidence="3">
    <location>
        <position position="270"/>
    </location>
    <ligand>
        <name>glycerol</name>
        <dbReference type="ChEBI" id="CHEBI:17754"/>
    </ligand>
</feature>
<feature type="binding site" evidence="4">
    <location>
        <position position="122"/>
    </location>
    <ligand>
        <name>NAD(+)</name>
        <dbReference type="ChEBI" id="CHEBI:57540"/>
    </ligand>
</feature>
<evidence type="ECO:0000256" key="2">
    <source>
        <dbReference type="ARBA" id="ARBA00023002"/>
    </source>
</evidence>
<dbReference type="OrthoDB" id="5198708at2"/>
<dbReference type="GO" id="GO:0046872">
    <property type="term" value="F:metal ion binding"/>
    <property type="evidence" value="ECO:0007669"/>
    <property type="project" value="UniProtKB-KW"/>
</dbReference>
<reference evidence="6" key="1">
    <citation type="submission" date="2016-08" db="EMBL/GenBank/DDBJ databases">
        <title>Complete genome of Cloacibacillus porcorum.</title>
        <authorList>
            <person name="Looft T."/>
            <person name="Bayles D.O."/>
            <person name="Alt D.P."/>
        </authorList>
    </citation>
    <scope>NUCLEOTIDE SEQUENCE [LARGE SCALE GENOMIC DNA]</scope>
    <source>
        <strain evidence="6">CL-84</strain>
    </source>
</reference>
<dbReference type="SUPFAM" id="SSF56796">
    <property type="entry name" value="Dehydroquinate synthase-like"/>
    <property type="match status" value="1"/>
</dbReference>
<dbReference type="KEGG" id="cpor:BED41_04015"/>
<feature type="binding site" evidence="4">
    <location>
        <begin position="91"/>
        <end position="95"/>
    </location>
    <ligand>
        <name>NAD(+)</name>
        <dbReference type="ChEBI" id="CHEBI:57540"/>
    </ligand>
</feature>
<dbReference type="Proteomes" id="UP000093044">
    <property type="component" value="Chromosome"/>
</dbReference>
<keyword evidence="3" id="KW-0862">Zinc</keyword>
<proteinExistence type="predicted"/>
<dbReference type="InterPro" id="IPR016205">
    <property type="entry name" value="Glycerol_DH"/>
</dbReference>
<dbReference type="Pfam" id="PF00465">
    <property type="entry name" value="Fe-ADH"/>
    <property type="match status" value="1"/>
</dbReference>
<keyword evidence="1 3" id="KW-0479">Metal-binding</keyword>
<feature type="binding site" evidence="4">
    <location>
        <position position="124"/>
    </location>
    <ligand>
        <name>NAD(+)</name>
        <dbReference type="ChEBI" id="CHEBI:57540"/>
    </ligand>
</feature>
<dbReference type="PIRSF" id="PIRSF000112">
    <property type="entry name" value="Glycerol_dehydrogenase"/>
    <property type="match status" value="1"/>
</dbReference>
<dbReference type="GeneID" id="83057020"/>
<dbReference type="PANTHER" id="PTHR43616">
    <property type="entry name" value="GLYCEROL DEHYDROGENASE"/>
    <property type="match status" value="1"/>
</dbReference>
<evidence type="ECO:0000256" key="1">
    <source>
        <dbReference type="ARBA" id="ARBA00022723"/>
    </source>
</evidence>
<evidence type="ECO:0000313" key="7">
    <source>
        <dbReference type="Proteomes" id="UP000093044"/>
    </source>
</evidence>
<evidence type="ECO:0000256" key="4">
    <source>
        <dbReference type="PIRSR" id="PIRSR000112-3"/>
    </source>
</evidence>
<feature type="domain" description="Alcohol dehydrogenase iron-type/glycerol dehydrogenase GldA" evidence="5">
    <location>
        <begin position="9"/>
        <end position="150"/>
    </location>
</feature>
<name>A0A1B2I2Y3_9BACT</name>
<dbReference type="InterPro" id="IPR001670">
    <property type="entry name" value="ADH_Fe/GldA"/>
</dbReference>
<feature type="binding site" evidence="4">
    <location>
        <begin position="113"/>
        <end position="116"/>
    </location>
    <ligand>
        <name>NAD(+)</name>
        <dbReference type="ChEBI" id="CHEBI:57540"/>
    </ligand>
</feature>
<dbReference type="CDD" id="cd08171">
    <property type="entry name" value="GlyDH-like"/>
    <property type="match status" value="1"/>
</dbReference>
<protein>
    <submittedName>
        <fullName evidence="6">Glycerol dehydrogenase</fullName>
    </submittedName>
</protein>
<dbReference type="RefSeq" id="WP_066743337.1">
    <property type="nucleotide sequence ID" value="NZ_CP016757.1"/>
</dbReference>
<dbReference type="PANTHER" id="PTHR43616:SF3">
    <property type="entry name" value="HYDROXYCARBOXYLATE DEHYDROGENASE A"/>
    <property type="match status" value="1"/>
</dbReference>